<feature type="compositionally biased region" description="Acidic residues" evidence="1">
    <location>
        <begin position="150"/>
        <end position="159"/>
    </location>
</feature>
<dbReference type="STRING" id="1306406.J116_011280"/>
<dbReference type="GO" id="GO:0003677">
    <property type="term" value="F:DNA binding"/>
    <property type="evidence" value="ECO:0007669"/>
    <property type="project" value="InterPro"/>
</dbReference>
<dbReference type="RefSeq" id="WP_023587177.1">
    <property type="nucleotide sequence ID" value="NZ_ASHX02000001.1"/>
</dbReference>
<name>A0A1D3DRN1_9ACTN</name>
<feature type="domain" description="HTH cro/C1-type" evidence="2">
    <location>
        <begin position="11"/>
        <end position="67"/>
    </location>
</feature>
<dbReference type="InterPro" id="IPR001387">
    <property type="entry name" value="Cro/C1-type_HTH"/>
</dbReference>
<sequence>MGTGPDGFADALRGLKERSGLSYGALAGRAHMSTSTLHRYCNGDAVPTEFAPVERLARLCGASRDEMIALHRRWIVADEARRRSRTAPTGIPEPNGPAEPAPSAAAAVERGNGTATAPTAPTAPEPAEPEPTAPEPGNTSTEPTRSSPESEPEPPESEPEPVAVLVPASSRASGDDRERRRRVRLAAAVAAVVALTASAALTMALHSDTSKGTVHANGGPHTASTGPLGPTHPTGTSPAASPTPTASASGTPGPSATTSPTFTAPSVTARPGGSAPDRRDGGVPLTVDVRPYVWRDPCSQVYVVDRPHTRMPPPPSEQGARGWVTGLGGVPGGDMLMELTVQGTGEETVVLHALHVRVVEKSAPLPWNAYTMGVGCGGDMTPMSLDVNLDAARPRTVPVAGQQGDREIPAGDFPYKVSADDPQMLRVTAHTAGHSVRWYLELEWSSGGRRGTLLIDDRGRPFATSATTGRPMFDYPLGGGAWIPHTPDEG</sequence>
<gene>
    <name evidence="3" type="ORF">J116_011280</name>
</gene>
<proteinExistence type="predicted"/>
<dbReference type="eggNOG" id="COG1813">
    <property type="taxonomic scope" value="Bacteria"/>
</dbReference>
<dbReference type="EMBL" id="ASHX02000001">
    <property type="protein sequence ID" value="OEJ94983.1"/>
    <property type="molecule type" value="Genomic_DNA"/>
</dbReference>
<evidence type="ECO:0000313" key="3">
    <source>
        <dbReference type="EMBL" id="OEJ94983.1"/>
    </source>
</evidence>
<feature type="region of interest" description="Disordered" evidence="1">
    <location>
        <begin position="82"/>
        <end position="179"/>
    </location>
</feature>
<protein>
    <recommendedName>
        <fullName evidence="2">HTH cro/C1-type domain-containing protein</fullName>
    </recommendedName>
</protein>
<evidence type="ECO:0000259" key="2">
    <source>
        <dbReference type="SMART" id="SM00530"/>
    </source>
</evidence>
<feature type="compositionally biased region" description="Low complexity" evidence="1">
    <location>
        <begin position="101"/>
        <end position="120"/>
    </location>
</feature>
<organism evidence="3 4">
    <name type="scientific">Streptomyces thermolilacinus SPC6</name>
    <dbReference type="NCBI Taxonomy" id="1306406"/>
    <lineage>
        <taxon>Bacteria</taxon>
        <taxon>Bacillati</taxon>
        <taxon>Actinomycetota</taxon>
        <taxon>Actinomycetes</taxon>
        <taxon>Kitasatosporales</taxon>
        <taxon>Streptomycetaceae</taxon>
        <taxon>Streptomyces</taxon>
    </lineage>
</organism>
<dbReference type="CDD" id="cd00093">
    <property type="entry name" value="HTH_XRE"/>
    <property type="match status" value="1"/>
</dbReference>
<dbReference type="InterPro" id="IPR010982">
    <property type="entry name" value="Lambda_DNA-bd_dom_sf"/>
</dbReference>
<dbReference type="Proteomes" id="UP000095329">
    <property type="component" value="Unassembled WGS sequence"/>
</dbReference>
<evidence type="ECO:0000256" key="1">
    <source>
        <dbReference type="SAM" id="MobiDB-lite"/>
    </source>
</evidence>
<comment type="caution">
    <text evidence="3">The sequence shown here is derived from an EMBL/GenBank/DDBJ whole genome shotgun (WGS) entry which is preliminary data.</text>
</comment>
<dbReference type="SUPFAM" id="SSF47413">
    <property type="entry name" value="lambda repressor-like DNA-binding domains"/>
    <property type="match status" value="1"/>
</dbReference>
<dbReference type="Gene3D" id="1.10.260.40">
    <property type="entry name" value="lambda repressor-like DNA-binding domains"/>
    <property type="match status" value="1"/>
</dbReference>
<dbReference type="AlphaFoldDB" id="A0A1D3DRN1"/>
<feature type="region of interest" description="Disordered" evidence="1">
    <location>
        <begin position="210"/>
        <end position="284"/>
    </location>
</feature>
<feature type="compositionally biased region" description="Pro residues" evidence="1">
    <location>
        <begin position="121"/>
        <end position="134"/>
    </location>
</feature>
<reference evidence="3 4" key="1">
    <citation type="journal article" date="2013" name="Genome Announc.">
        <title>Genome Sequence of Streptomyces violaceusniger Strain SPC6, a Halotolerant Streptomycete That Exhibits Rapid Growth and Development.</title>
        <authorList>
            <person name="Chen X."/>
            <person name="Zhang B."/>
            <person name="Zhang W."/>
            <person name="Wu X."/>
            <person name="Zhang M."/>
            <person name="Chen T."/>
            <person name="Liu G."/>
            <person name="Dyson P."/>
        </authorList>
    </citation>
    <scope>NUCLEOTIDE SEQUENCE [LARGE SCALE GENOMIC DNA]</scope>
    <source>
        <strain evidence="3 4">SPC6</strain>
    </source>
</reference>
<feature type="compositionally biased region" description="Low complexity" evidence="1">
    <location>
        <begin position="135"/>
        <end position="149"/>
    </location>
</feature>
<keyword evidence="4" id="KW-1185">Reference proteome</keyword>
<dbReference type="OrthoDB" id="3359627at2"/>
<dbReference type="Pfam" id="PF13560">
    <property type="entry name" value="HTH_31"/>
    <property type="match status" value="1"/>
</dbReference>
<dbReference type="SMART" id="SM00530">
    <property type="entry name" value="HTH_XRE"/>
    <property type="match status" value="1"/>
</dbReference>
<evidence type="ECO:0000313" key="4">
    <source>
        <dbReference type="Proteomes" id="UP000095329"/>
    </source>
</evidence>
<feature type="compositionally biased region" description="Low complexity" evidence="1">
    <location>
        <begin position="225"/>
        <end position="269"/>
    </location>
</feature>
<accession>A0A1D3DRN1</accession>